<dbReference type="InterPro" id="IPR018490">
    <property type="entry name" value="cNMP-bd_dom_sf"/>
</dbReference>
<dbReference type="Gene3D" id="3.30.450.40">
    <property type="match status" value="1"/>
</dbReference>
<dbReference type="InterPro" id="IPR036940">
    <property type="entry name" value="PI3/4_kinase_cat_sf"/>
</dbReference>
<dbReference type="PROSITE" id="PS50042">
    <property type="entry name" value="CNMP_BINDING_3"/>
    <property type="match status" value="1"/>
</dbReference>
<comment type="caution">
    <text evidence="9">The sequence shown here is derived from an EMBL/GenBank/DDBJ whole genome shotgun (WGS) entry which is preliminary data.</text>
</comment>
<feature type="compositionally biased region" description="Polar residues" evidence="4">
    <location>
        <begin position="709"/>
        <end position="720"/>
    </location>
</feature>
<feature type="compositionally biased region" description="Basic and acidic residues" evidence="4">
    <location>
        <begin position="477"/>
        <end position="495"/>
    </location>
</feature>
<feature type="domain" description="PIK helical" evidence="7">
    <location>
        <begin position="930"/>
        <end position="1107"/>
    </location>
</feature>
<feature type="compositionally biased region" description="Low complexity" evidence="4">
    <location>
        <begin position="62"/>
        <end position="74"/>
    </location>
</feature>
<evidence type="ECO:0000256" key="2">
    <source>
        <dbReference type="ARBA" id="ARBA00022777"/>
    </source>
</evidence>
<organism evidence="9 10">
    <name type="scientific">Cafeteria roenbergensis</name>
    <name type="common">Marine flagellate</name>
    <dbReference type="NCBI Taxonomy" id="33653"/>
    <lineage>
        <taxon>Eukaryota</taxon>
        <taxon>Sar</taxon>
        <taxon>Stramenopiles</taxon>
        <taxon>Bigyra</taxon>
        <taxon>Opalozoa</taxon>
        <taxon>Bicosoecida</taxon>
        <taxon>Cafeteriaceae</taxon>
        <taxon>Cafeteria</taxon>
    </lineage>
</organism>
<dbReference type="PROSITE" id="PS50290">
    <property type="entry name" value="PI3_4_KINASE_3"/>
    <property type="match status" value="1"/>
</dbReference>
<reference evidence="9 10" key="1">
    <citation type="submission" date="2019-07" db="EMBL/GenBank/DDBJ databases">
        <title>Genomes of Cafeteria roenbergensis.</title>
        <authorList>
            <person name="Fischer M.G."/>
            <person name="Hackl T."/>
            <person name="Roman M."/>
        </authorList>
    </citation>
    <scope>NUCLEOTIDE SEQUENCE [LARGE SCALE GENOMIC DNA]</scope>
    <source>
        <strain evidence="9 10">Cflag</strain>
    </source>
</reference>
<feature type="region of interest" description="Disordered" evidence="4">
    <location>
        <begin position="747"/>
        <end position="805"/>
    </location>
</feature>
<dbReference type="Gene3D" id="1.10.1070.11">
    <property type="entry name" value="Phosphatidylinositol 3-/4-kinase, catalytic domain"/>
    <property type="match status" value="1"/>
</dbReference>
<dbReference type="InterPro" id="IPR001263">
    <property type="entry name" value="PI3K_accessory_dom"/>
</dbReference>
<dbReference type="SMART" id="SM00145">
    <property type="entry name" value="PI3Ka"/>
    <property type="match status" value="1"/>
</dbReference>
<feature type="compositionally biased region" description="Gly residues" evidence="4">
    <location>
        <begin position="1336"/>
        <end position="1347"/>
    </location>
</feature>
<dbReference type="GO" id="GO:0048015">
    <property type="term" value="P:phosphatidylinositol-mediated signaling"/>
    <property type="evidence" value="ECO:0007669"/>
    <property type="project" value="TreeGrafter"/>
</dbReference>
<feature type="region of interest" description="Disordered" evidence="4">
    <location>
        <begin position="1298"/>
        <end position="1423"/>
    </location>
</feature>
<evidence type="ECO:0000313" key="10">
    <source>
        <dbReference type="Proteomes" id="UP000325113"/>
    </source>
</evidence>
<evidence type="ECO:0000259" key="8">
    <source>
        <dbReference type="PROSITE" id="PS51547"/>
    </source>
</evidence>
<dbReference type="InterPro" id="IPR029016">
    <property type="entry name" value="GAF-like_dom_sf"/>
</dbReference>
<dbReference type="InterPro" id="IPR003018">
    <property type="entry name" value="GAF"/>
</dbReference>
<dbReference type="GO" id="GO:0016303">
    <property type="term" value="F:1-phosphatidylinositol-3-kinase activity"/>
    <property type="evidence" value="ECO:0007669"/>
    <property type="project" value="TreeGrafter"/>
</dbReference>
<protein>
    <recommendedName>
        <fullName evidence="11">Phosphatidylinositol 3-kinase</fullName>
    </recommendedName>
</protein>
<feature type="region of interest" description="Disordered" evidence="4">
    <location>
        <begin position="474"/>
        <end position="510"/>
    </location>
</feature>
<accession>A0A5A8DPH4</accession>
<keyword evidence="2" id="KW-0418">Kinase</keyword>
<dbReference type="SUPFAM" id="SSF49562">
    <property type="entry name" value="C2 domain (Calcium/lipid-binding domain, CaLB)"/>
    <property type="match status" value="1"/>
</dbReference>
<feature type="compositionally biased region" description="Low complexity" evidence="4">
    <location>
        <begin position="721"/>
        <end position="733"/>
    </location>
</feature>
<dbReference type="SMART" id="SM00065">
    <property type="entry name" value="GAF"/>
    <property type="match status" value="1"/>
</dbReference>
<dbReference type="GO" id="GO:0005737">
    <property type="term" value="C:cytoplasm"/>
    <property type="evidence" value="ECO:0007669"/>
    <property type="project" value="TreeGrafter"/>
</dbReference>
<feature type="domain" description="C2 PI3K-type" evidence="8">
    <location>
        <begin position="748"/>
        <end position="912"/>
    </location>
</feature>
<evidence type="ECO:0000259" key="5">
    <source>
        <dbReference type="PROSITE" id="PS50042"/>
    </source>
</evidence>
<dbReference type="InterPro" id="IPR015433">
    <property type="entry name" value="PI3/4_kinase"/>
</dbReference>
<dbReference type="InterPro" id="IPR000403">
    <property type="entry name" value="PI3/4_kinase_cat_dom"/>
</dbReference>
<dbReference type="GO" id="GO:0005942">
    <property type="term" value="C:phosphatidylinositol 3-kinase complex"/>
    <property type="evidence" value="ECO:0007669"/>
    <property type="project" value="TreeGrafter"/>
</dbReference>
<dbReference type="PROSITE" id="PS00916">
    <property type="entry name" value="PI3_4_KINASE_2"/>
    <property type="match status" value="1"/>
</dbReference>
<dbReference type="Gene3D" id="2.60.40.150">
    <property type="entry name" value="C2 domain"/>
    <property type="match status" value="1"/>
</dbReference>
<evidence type="ECO:0000256" key="1">
    <source>
        <dbReference type="ARBA" id="ARBA00022679"/>
    </source>
</evidence>
<dbReference type="InterPro" id="IPR000595">
    <property type="entry name" value="cNMP-bd_dom"/>
</dbReference>
<dbReference type="GO" id="GO:0016477">
    <property type="term" value="P:cell migration"/>
    <property type="evidence" value="ECO:0007669"/>
    <property type="project" value="TreeGrafter"/>
</dbReference>
<evidence type="ECO:0000256" key="4">
    <source>
        <dbReference type="SAM" id="MobiDB-lite"/>
    </source>
</evidence>
<feature type="compositionally biased region" description="Basic and acidic residues" evidence="4">
    <location>
        <begin position="791"/>
        <end position="802"/>
    </location>
</feature>
<dbReference type="PANTHER" id="PTHR10048">
    <property type="entry name" value="PHOSPHATIDYLINOSITOL KINASE"/>
    <property type="match status" value="1"/>
</dbReference>
<dbReference type="Pfam" id="PF01590">
    <property type="entry name" value="GAF"/>
    <property type="match status" value="1"/>
</dbReference>
<dbReference type="Proteomes" id="UP000325113">
    <property type="component" value="Unassembled WGS sequence"/>
</dbReference>
<feature type="region of interest" description="Disordered" evidence="4">
    <location>
        <begin position="1439"/>
        <end position="1459"/>
    </location>
</feature>
<sequence>MVPIPSPRSGGQQAAGGGIHQHFDKEPRRASGTSGWPSPAGYMGSPSKRMVPSASGWAPHHASGAAGEAGSAELPSSSEVRDFLRSVPLLHQMTEDDFVSLCGRIDVEQFAAGAVISRQGDAGDRMFIIFSGSVVAYSQQDAAVATAAAAAAAVGLGDASTEGSDDTISAAHPGGDRHAARGPFGAAVAYYGLGDWFGERSLFTGDARAATCVAAEASTCISIGLEPFEDLLLHTARPWLSDKLRRYMSAHREPAARMLENHTRQFNSMVLKSAHKELEAVMSCFVPELSVDDIIERTVHTCYNIFGCQRVGLFIVDQERGEMVLKVSSDAKAQRLPISGIAGDVVSSGRTENIPDAYGDRRFDQSFDRLTGFRTQSMLCLPIKPRPDSPKVIAVLQVLNKTVSVEEAPEAAQAAASAYAEAAAGGSGRGSAFSGAGAEAHGPSGGLTLPQSAYGFAASRQASQRPTLADSLAADFASRDRDPHKRGGRAERGDDGEGGDGARGLERAAPAVAEPGRVVVPFSARDQELLEGMGRQLGATLVALEQEVALDNSHRFTATWRAGSQTFACNVKGISGLPLPARGAMARMVSGRHVTVCLQLFHGEDLIDTVSSSSTLRVKKDKEWITARHERIGEALSRLEEEDLAGRARAESSGFADFDDEDEDEDDEDDITDDVGGRSPVPRPPTDSPRRRGSLSRAMSMRGGMGRPRSNTAGVASVGTSSHRSLSRAASRARLSMIPGSPALLPLVEAPSRSNSPLSGGDRHSLPTATSSPASPAAGASSGARRQAAKSRAEEAQKALEKEEADDAAAIGVTAARFPPGCIPYCSKTLARLGTNISISNLPRATRIVFTVKLEGKTPVAWAGMHLFGYDKCMRRGTVRLPLWPGDCPGAMVPSLDNRYATDPPILEVELPSWSKPIIFTDHGAEDIALEPRPDPSTPLPASVQRLLARDPLADLDETERQVLWRNRNLLSHHPAALSKVLRSVDWSRRDAVQRMHRLLRLWAVPSPLEALQLLDGQFPDPKVRAYAVQCLETLPDQDLVLYMLQLVQVLKNEPFHDSALARFLMRRSLLNPPLVGHVFFWYLQAETHQPHVRDRFGVLLDIYLKHCGEHRVALGHQQYVLERLYAVSVLAKKAKGKRQRLRATREALAKIVWPDSFQLPIKPSFIGKGVIPEKCRVMSSKKLPLWLVFESATGGDNFTVMYKNGDDLRQDQLTLQVLRVMNAMWLGEGLDMCMLPYECVSTGDELGMLEMVLNSDTIGNILAGEAKEMKKGTRRGARAANNVFRPHMITTWLQQEARRAEEREQLGAATDGDGSAAFEGSDDDDSAAADSPSGSWGGTPRAGGGYSPTAAGDSPPGGHPLGRISRSGSTGGVTGVASSSSLRHRVLDPRGRANSAAVGLGSPPLSGAVAPPSPTAALMSRSPTMSARRFGAGVLAAEEARRRQRRGSDASVMSSGSAAGLLEQGPSEAVIAMARAEPMADIGLVDGQAYKAMLERFARSCAGSCVATFLMGIGDRHADNLMVTKDGRLFHIDFGHFLGNWKYKLGMRRERASFKFTVQMVHTLGGERSELYRRFLTLAGQALAVLRRQGNRDLLITLFSLMTSCGIPELRSKKDIMFLRDQFHSDRTDADVAALFADEAQKNASMLTVQLDDWAHQLKHWS</sequence>
<feature type="domain" description="PI3K/PI4K catalytic" evidence="6">
    <location>
        <begin position="1172"/>
        <end position="1649"/>
    </location>
</feature>
<dbReference type="SUPFAM" id="SSF51206">
    <property type="entry name" value="cAMP-binding domain-like"/>
    <property type="match status" value="1"/>
</dbReference>
<dbReference type="SMART" id="SM00100">
    <property type="entry name" value="cNMP"/>
    <property type="match status" value="1"/>
</dbReference>
<dbReference type="GO" id="GO:0043491">
    <property type="term" value="P:phosphatidylinositol 3-kinase/protein kinase B signal transduction"/>
    <property type="evidence" value="ECO:0007669"/>
    <property type="project" value="TreeGrafter"/>
</dbReference>
<dbReference type="InterPro" id="IPR014710">
    <property type="entry name" value="RmlC-like_jellyroll"/>
</dbReference>
<feature type="compositionally biased region" description="Low complexity" evidence="4">
    <location>
        <begin position="767"/>
        <end position="786"/>
    </location>
</feature>
<dbReference type="Gene3D" id="1.25.40.70">
    <property type="entry name" value="Phosphatidylinositol 3-kinase, accessory domain (PIK)"/>
    <property type="match status" value="1"/>
</dbReference>
<evidence type="ECO:0000313" key="9">
    <source>
        <dbReference type="EMBL" id="KAA0167188.1"/>
    </source>
</evidence>
<evidence type="ECO:0000259" key="6">
    <source>
        <dbReference type="PROSITE" id="PS50290"/>
    </source>
</evidence>
<dbReference type="Gene3D" id="2.60.120.10">
    <property type="entry name" value="Jelly Rolls"/>
    <property type="match status" value="1"/>
</dbReference>
<dbReference type="Gene3D" id="3.30.1010.10">
    <property type="entry name" value="Phosphatidylinositol 3-kinase Catalytic Subunit, Chain A, domain 4"/>
    <property type="match status" value="1"/>
</dbReference>
<evidence type="ECO:0000256" key="3">
    <source>
        <dbReference type="PROSITE-ProRule" id="PRU00880"/>
    </source>
</evidence>
<dbReference type="Pfam" id="PF00792">
    <property type="entry name" value="PI3K_C2"/>
    <property type="match status" value="1"/>
</dbReference>
<dbReference type="Pfam" id="PF00613">
    <property type="entry name" value="PI3Ka"/>
    <property type="match status" value="1"/>
</dbReference>
<feature type="compositionally biased region" description="Acidic residues" evidence="4">
    <location>
        <begin position="657"/>
        <end position="673"/>
    </location>
</feature>
<dbReference type="Pfam" id="PF00454">
    <property type="entry name" value="PI3_PI4_kinase"/>
    <property type="match status" value="2"/>
</dbReference>
<dbReference type="CDD" id="cd00038">
    <property type="entry name" value="CAP_ED"/>
    <property type="match status" value="1"/>
</dbReference>
<evidence type="ECO:0008006" key="11">
    <source>
        <dbReference type="Google" id="ProtNLM"/>
    </source>
</evidence>
<dbReference type="InterPro" id="IPR016024">
    <property type="entry name" value="ARM-type_fold"/>
</dbReference>
<feature type="region of interest" description="Disordered" evidence="4">
    <location>
        <begin position="642"/>
        <end position="733"/>
    </location>
</feature>
<feature type="region of interest" description="Disordered" evidence="4">
    <location>
        <begin position="1"/>
        <end position="74"/>
    </location>
</feature>
<proteinExistence type="inferred from homology"/>
<dbReference type="InterPro" id="IPR018936">
    <property type="entry name" value="PI3/4_kinase_CS"/>
</dbReference>
<dbReference type="InterPro" id="IPR011009">
    <property type="entry name" value="Kinase-like_dom_sf"/>
</dbReference>
<keyword evidence="1" id="KW-0808">Transferase</keyword>
<dbReference type="SUPFAM" id="SSF55781">
    <property type="entry name" value="GAF domain-like"/>
    <property type="match status" value="1"/>
</dbReference>
<feature type="domain" description="Cyclic nucleotide-binding" evidence="5">
    <location>
        <begin position="89"/>
        <end position="232"/>
    </location>
</feature>
<dbReference type="SMART" id="SM00146">
    <property type="entry name" value="PI3Kc"/>
    <property type="match status" value="1"/>
</dbReference>
<dbReference type="SUPFAM" id="SSF48371">
    <property type="entry name" value="ARM repeat"/>
    <property type="match status" value="1"/>
</dbReference>
<dbReference type="GO" id="GO:0005886">
    <property type="term" value="C:plasma membrane"/>
    <property type="evidence" value="ECO:0007669"/>
    <property type="project" value="TreeGrafter"/>
</dbReference>
<gene>
    <name evidence="9" type="ORF">FNF31_01074</name>
</gene>
<dbReference type="GO" id="GO:0035005">
    <property type="term" value="F:1-phosphatidylinositol-4-phosphate 3-kinase activity"/>
    <property type="evidence" value="ECO:0007669"/>
    <property type="project" value="TreeGrafter"/>
</dbReference>
<name>A0A5A8DPH4_CAFRO</name>
<dbReference type="PANTHER" id="PTHR10048:SF14">
    <property type="entry name" value="LD28067P"/>
    <property type="match status" value="1"/>
</dbReference>
<dbReference type="InterPro" id="IPR042236">
    <property type="entry name" value="PI3K_accessory_sf"/>
</dbReference>
<dbReference type="PROSITE" id="PS51547">
    <property type="entry name" value="C2_PI3K"/>
    <property type="match status" value="1"/>
</dbReference>
<comment type="similarity">
    <text evidence="3">Belongs to the PI3/PI4-kinase family.</text>
</comment>
<dbReference type="Pfam" id="PF00027">
    <property type="entry name" value="cNMP_binding"/>
    <property type="match status" value="1"/>
</dbReference>
<dbReference type="PROSITE" id="PS51545">
    <property type="entry name" value="PIK_HELICAL"/>
    <property type="match status" value="1"/>
</dbReference>
<dbReference type="SUPFAM" id="SSF56112">
    <property type="entry name" value="Protein kinase-like (PK-like)"/>
    <property type="match status" value="1"/>
</dbReference>
<evidence type="ECO:0000259" key="7">
    <source>
        <dbReference type="PROSITE" id="PS51545"/>
    </source>
</evidence>
<dbReference type="EMBL" id="VLTM01000006">
    <property type="protein sequence ID" value="KAA0167188.1"/>
    <property type="molecule type" value="Genomic_DNA"/>
</dbReference>
<dbReference type="InterPro" id="IPR002420">
    <property type="entry name" value="PI3K-type_C2_dom"/>
</dbReference>
<dbReference type="InterPro" id="IPR035892">
    <property type="entry name" value="C2_domain_sf"/>
</dbReference>